<dbReference type="PROSITE" id="PS51192">
    <property type="entry name" value="HELICASE_ATP_BIND_1"/>
    <property type="match status" value="1"/>
</dbReference>
<evidence type="ECO:0000256" key="2">
    <source>
        <dbReference type="ARBA" id="ARBA00001947"/>
    </source>
</evidence>
<dbReference type="CDD" id="cd17920">
    <property type="entry name" value="DEXHc_RecQ"/>
    <property type="match status" value="1"/>
</dbReference>
<keyword evidence="14" id="KW-0413">Isomerase</keyword>
<dbReference type="FunFam" id="3.40.50.300:FF:000156">
    <property type="entry name" value="ATP-dependent DNA helicase recQ"/>
    <property type="match status" value="1"/>
</dbReference>
<dbReference type="GO" id="GO:0009432">
    <property type="term" value="P:SOS response"/>
    <property type="evidence" value="ECO:0007669"/>
    <property type="project" value="UniProtKB-UniRule"/>
</dbReference>
<dbReference type="GO" id="GO:0006281">
    <property type="term" value="P:DNA repair"/>
    <property type="evidence" value="ECO:0007669"/>
    <property type="project" value="UniProtKB-KW"/>
</dbReference>
<keyword evidence="13" id="KW-0234">DNA repair</keyword>
<reference evidence="20 22" key="1">
    <citation type="submission" date="2015-12" db="EMBL/GenBank/DDBJ databases">
        <title>Intraspecies pangenome expansion in the marine bacterium Alteromonas.</title>
        <authorList>
            <person name="Lopez-Perez M."/>
            <person name="Rodriguez-Valera F."/>
        </authorList>
    </citation>
    <scope>NUCLEOTIDE SEQUENCE [LARGE SCALE GENOMIC DNA]</scope>
    <source>
        <strain evidence="20 22">LMG 21861</strain>
    </source>
</reference>
<keyword evidence="11" id="KW-0238">DNA-binding</keyword>
<keyword evidence="12" id="KW-0233">DNA recombination</keyword>
<evidence type="ECO:0000313" key="23">
    <source>
        <dbReference type="Proteomes" id="UP001170717"/>
    </source>
</evidence>
<keyword evidence="9" id="KW-0862">Zinc</keyword>
<dbReference type="Proteomes" id="UP000056750">
    <property type="component" value="Chromosome"/>
</dbReference>
<dbReference type="SMART" id="SM00956">
    <property type="entry name" value="RQC"/>
    <property type="match status" value="1"/>
</dbReference>
<accession>A0AAW7Z5I3</accession>
<dbReference type="GO" id="GO:0005737">
    <property type="term" value="C:cytoplasm"/>
    <property type="evidence" value="ECO:0007669"/>
    <property type="project" value="TreeGrafter"/>
</dbReference>
<evidence type="ECO:0000256" key="8">
    <source>
        <dbReference type="ARBA" id="ARBA00022806"/>
    </source>
</evidence>
<evidence type="ECO:0000256" key="5">
    <source>
        <dbReference type="ARBA" id="ARBA00022741"/>
    </source>
</evidence>
<dbReference type="PANTHER" id="PTHR13710:SF105">
    <property type="entry name" value="ATP-DEPENDENT DNA HELICASE Q1"/>
    <property type="match status" value="1"/>
</dbReference>
<feature type="domain" description="Helicase ATP-binding" evidence="18">
    <location>
        <begin position="41"/>
        <end position="209"/>
    </location>
</feature>
<comment type="cofactor">
    <cofactor evidence="1">
        <name>Mg(2+)</name>
        <dbReference type="ChEBI" id="CHEBI:18420"/>
    </cofactor>
</comment>
<evidence type="ECO:0000256" key="6">
    <source>
        <dbReference type="ARBA" id="ARBA00022763"/>
    </source>
</evidence>
<dbReference type="KEGG" id="asq:AVL57_02215"/>
<comment type="cofactor">
    <cofactor evidence="2">
        <name>Zn(2+)</name>
        <dbReference type="ChEBI" id="CHEBI:29105"/>
    </cofactor>
</comment>
<dbReference type="FunFam" id="1.10.10.10:FF:000175">
    <property type="entry name" value="ATP-dependent DNA helicase RecQ"/>
    <property type="match status" value="1"/>
</dbReference>
<dbReference type="SMART" id="SM00487">
    <property type="entry name" value="DEXDc"/>
    <property type="match status" value="1"/>
</dbReference>
<keyword evidence="7 21" id="KW-0378">Hydrolase</keyword>
<comment type="similarity">
    <text evidence="3">Belongs to the helicase family. RecQ subfamily.</text>
</comment>
<dbReference type="EMBL" id="CP013926">
    <property type="protein sequence ID" value="AMJ72891.1"/>
    <property type="molecule type" value="Genomic_DNA"/>
</dbReference>
<dbReference type="NCBIfam" id="TIGR00614">
    <property type="entry name" value="recQ_fam"/>
    <property type="match status" value="1"/>
</dbReference>
<dbReference type="GO" id="GO:0006310">
    <property type="term" value="P:DNA recombination"/>
    <property type="evidence" value="ECO:0007669"/>
    <property type="project" value="UniProtKB-UniRule"/>
</dbReference>
<dbReference type="GO" id="GO:0006260">
    <property type="term" value="P:DNA replication"/>
    <property type="evidence" value="ECO:0007669"/>
    <property type="project" value="InterPro"/>
</dbReference>
<dbReference type="FunFam" id="3.40.50.300:FF:000296">
    <property type="entry name" value="ATP-dependent DNA helicase RecQ"/>
    <property type="match status" value="1"/>
</dbReference>
<evidence type="ECO:0000256" key="12">
    <source>
        <dbReference type="ARBA" id="ARBA00023172"/>
    </source>
</evidence>
<dbReference type="InterPro" id="IPR036388">
    <property type="entry name" value="WH-like_DNA-bd_sf"/>
</dbReference>
<evidence type="ECO:0000259" key="18">
    <source>
        <dbReference type="PROSITE" id="PS51192"/>
    </source>
</evidence>
<dbReference type="GO" id="GO:0009378">
    <property type="term" value="F:four-way junction helicase activity"/>
    <property type="evidence" value="ECO:0007669"/>
    <property type="project" value="TreeGrafter"/>
</dbReference>
<evidence type="ECO:0000256" key="15">
    <source>
        <dbReference type="ARBA" id="ARBA00034617"/>
    </source>
</evidence>
<dbReference type="SMART" id="SM00490">
    <property type="entry name" value="HELICc"/>
    <property type="match status" value="1"/>
</dbReference>
<dbReference type="PROSITE" id="PS51194">
    <property type="entry name" value="HELICASE_CTER"/>
    <property type="match status" value="1"/>
</dbReference>
<dbReference type="InterPro" id="IPR004589">
    <property type="entry name" value="DNA_helicase_ATP-dep_RecQ"/>
</dbReference>
<protein>
    <recommendedName>
        <fullName evidence="16">DNA helicase RecQ</fullName>
        <ecNumber evidence="16">5.6.2.4</ecNumber>
    </recommendedName>
</protein>
<dbReference type="Proteomes" id="UP001170717">
    <property type="component" value="Unassembled WGS sequence"/>
</dbReference>
<dbReference type="InterPro" id="IPR027417">
    <property type="entry name" value="P-loop_NTPase"/>
</dbReference>
<evidence type="ECO:0000256" key="4">
    <source>
        <dbReference type="ARBA" id="ARBA00022723"/>
    </source>
</evidence>
<evidence type="ECO:0000313" key="20">
    <source>
        <dbReference type="EMBL" id="AMJ72891.1"/>
    </source>
</evidence>
<feature type="domain" description="HRDC" evidence="17">
    <location>
        <begin position="534"/>
        <end position="612"/>
    </location>
</feature>
<sequence length="612" mass="68551">MTTVIADTTISSPVFDALTPENVLKNVFGYDEFRDGQGDVIHHVCKGGDALVLLPTGGGKSMCYQIPALIRAGTGIVVSPLISLMQDQVEQLKALGVKAAYLNSTLSQEEQASISEQMVSNQLDLLYVSPERLLQFGFQQTLRTTDVALFAIDEAHCVSHWGHDFRHDYRALGQIKARFPDIPVIGLTATADIATQSDILTQLQLNDPLVYKGSFDRPNIRYRVMSKYKAFEQVVSYVKQQEGSGIIYCNSRAKVDDLHAKLFKQGFRCAAYHAGMDADERELVQRQFLNDKIDIVVATVAFGMGINKSNVRYVVHHDVPRSVESYYQETGRAGRDGLESEAMLLFDEKDAARVRQWIEQGEQADRNAIELQKFAAMEAFSEAQTCRRQVLLNYFSQFSDSACGNCDICLDPPTMIDGLVISQKVLSCILRLSQQASTQYLIDVLRGKQLKRLQEAGHHQLSTYGIGKDKSDSYWHNMINQLIHKGLIRVDITANAALRLTEAARPVLKGEVAVQLAVPRLEFKPDKKAKQAPANYDRTLFMRLKHLRKVLAEENEVPPYVVFSDATLVDMAAKLPTTRDTMLDVSGVGQTKLSRYGDAFMQLINDYIHREQ</sequence>
<dbReference type="InterPro" id="IPR010997">
    <property type="entry name" value="HRDC-like_sf"/>
</dbReference>
<evidence type="ECO:0000256" key="3">
    <source>
        <dbReference type="ARBA" id="ARBA00005446"/>
    </source>
</evidence>
<evidence type="ECO:0000313" key="21">
    <source>
        <dbReference type="EMBL" id="MDO6577502.1"/>
    </source>
</evidence>
<dbReference type="EC" id="5.6.2.4" evidence="16"/>
<keyword evidence="4" id="KW-0479">Metal-binding</keyword>
<evidence type="ECO:0000313" key="22">
    <source>
        <dbReference type="Proteomes" id="UP000056750"/>
    </source>
</evidence>
<evidence type="ECO:0000259" key="17">
    <source>
        <dbReference type="PROSITE" id="PS50967"/>
    </source>
</evidence>
<dbReference type="InterPro" id="IPR011545">
    <property type="entry name" value="DEAD/DEAH_box_helicase_dom"/>
</dbReference>
<dbReference type="EMBL" id="JAUOQI010000005">
    <property type="protein sequence ID" value="MDO6577502.1"/>
    <property type="molecule type" value="Genomic_DNA"/>
</dbReference>
<organism evidence="21 23">
    <name type="scientific">Alteromonas stellipolaris</name>
    <dbReference type="NCBI Taxonomy" id="233316"/>
    <lineage>
        <taxon>Bacteria</taxon>
        <taxon>Pseudomonadati</taxon>
        <taxon>Pseudomonadota</taxon>
        <taxon>Gammaproteobacteria</taxon>
        <taxon>Alteromonadales</taxon>
        <taxon>Alteromonadaceae</taxon>
        <taxon>Alteromonas/Salinimonas group</taxon>
        <taxon>Alteromonas</taxon>
    </lineage>
</organism>
<dbReference type="InterPro" id="IPR001650">
    <property type="entry name" value="Helicase_C-like"/>
</dbReference>
<dbReference type="CDD" id="cd18794">
    <property type="entry name" value="SF2_C_RecQ"/>
    <property type="match status" value="1"/>
</dbReference>
<dbReference type="InterPro" id="IPR006293">
    <property type="entry name" value="DNA_helicase_ATP-dep_RecQ_bac"/>
</dbReference>
<evidence type="ECO:0000256" key="11">
    <source>
        <dbReference type="ARBA" id="ARBA00023125"/>
    </source>
</evidence>
<dbReference type="GO" id="GO:0016787">
    <property type="term" value="F:hydrolase activity"/>
    <property type="evidence" value="ECO:0007669"/>
    <property type="project" value="UniProtKB-KW"/>
</dbReference>
<evidence type="ECO:0000256" key="10">
    <source>
        <dbReference type="ARBA" id="ARBA00022840"/>
    </source>
</evidence>
<dbReference type="InterPro" id="IPR014001">
    <property type="entry name" value="Helicase_ATP-bd"/>
</dbReference>
<evidence type="ECO:0000256" key="9">
    <source>
        <dbReference type="ARBA" id="ARBA00022833"/>
    </source>
</evidence>
<dbReference type="Pfam" id="PF00570">
    <property type="entry name" value="HRDC"/>
    <property type="match status" value="1"/>
</dbReference>
<evidence type="ECO:0000259" key="19">
    <source>
        <dbReference type="PROSITE" id="PS51194"/>
    </source>
</evidence>
<dbReference type="RefSeq" id="WP_057796456.1">
    <property type="nucleotide sequence ID" value="NZ_CANLMS010000004.1"/>
</dbReference>
<dbReference type="Gene3D" id="3.40.50.300">
    <property type="entry name" value="P-loop containing nucleotide triphosphate hydrolases"/>
    <property type="match status" value="2"/>
</dbReference>
<dbReference type="Pfam" id="PF09382">
    <property type="entry name" value="RQC"/>
    <property type="match status" value="1"/>
</dbReference>
<keyword evidence="6" id="KW-0227">DNA damage</keyword>
<keyword evidence="10" id="KW-0067">ATP-binding</keyword>
<keyword evidence="22" id="KW-1185">Reference proteome</keyword>
<dbReference type="InterPro" id="IPR002121">
    <property type="entry name" value="HRDC_dom"/>
</dbReference>
<dbReference type="PANTHER" id="PTHR13710">
    <property type="entry name" value="DNA HELICASE RECQ FAMILY MEMBER"/>
    <property type="match status" value="1"/>
</dbReference>
<dbReference type="Gene3D" id="1.10.10.10">
    <property type="entry name" value="Winged helix-like DNA-binding domain superfamily/Winged helix DNA-binding domain"/>
    <property type="match status" value="1"/>
</dbReference>
<dbReference type="NCBIfam" id="TIGR01389">
    <property type="entry name" value="recQ"/>
    <property type="match status" value="1"/>
</dbReference>
<dbReference type="SMART" id="SM00341">
    <property type="entry name" value="HRDC"/>
    <property type="match status" value="1"/>
</dbReference>
<dbReference type="Pfam" id="PF00270">
    <property type="entry name" value="DEAD"/>
    <property type="match status" value="1"/>
</dbReference>
<comment type="catalytic activity">
    <reaction evidence="15">
        <text>Couples ATP hydrolysis with the unwinding of duplex DNA by translocating in the 3'-5' direction.</text>
        <dbReference type="EC" id="5.6.2.4"/>
    </reaction>
</comment>
<reference evidence="21" key="2">
    <citation type="submission" date="2023-07" db="EMBL/GenBank/DDBJ databases">
        <title>Genome content predicts the carbon catabolic preferences of heterotrophic bacteria.</title>
        <authorList>
            <person name="Gralka M."/>
        </authorList>
    </citation>
    <scope>NUCLEOTIDE SEQUENCE</scope>
    <source>
        <strain evidence="21">F2M12</strain>
    </source>
</reference>
<dbReference type="InterPro" id="IPR018982">
    <property type="entry name" value="RQC_domain"/>
</dbReference>
<gene>
    <name evidence="21" type="primary">recQ</name>
    <name evidence="20" type="ORF">AVL57_02215</name>
    <name evidence="21" type="ORF">Q4527_08860</name>
</gene>
<feature type="domain" description="Helicase C-terminal" evidence="19">
    <location>
        <begin position="230"/>
        <end position="377"/>
    </location>
</feature>
<dbReference type="SUPFAM" id="SSF52540">
    <property type="entry name" value="P-loop containing nucleoside triphosphate hydrolases"/>
    <property type="match status" value="1"/>
</dbReference>
<dbReference type="GO" id="GO:0043590">
    <property type="term" value="C:bacterial nucleoid"/>
    <property type="evidence" value="ECO:0007669"/>
    <property type="project" value="TreeGrafter"/>
</dbReference>
<proteinExistence type="inferred from homology"/>
<dbReference type="PROSITE" id="PS50967">
    <property type="entry name" value="HRDC"/>
    <property type="match status" value="1"/>
</dbReference>
<keyword evidence="8 21" id="KW-0347">Helicase</keyword>
<keyword evidence="5" id="KW-0547">Nucleotide-binding</keyword>
<dbReference type="Gene3D" id="1.10.150.80">
    <property type="entry name" value="HRDC domain"/>
    <property type="match status" value="1"/>
</dbReference>
<dbReference type="InterPro" id="IPR036390">
    <property type="entry name" value="WH_DNA-bd_sf"/>
</dbReference>
<evidence type="ECO:0000256" key="13">
    <source>
        <dbReference type="ARBA" id="ARBA00023204"/>
    </source>
</evidence>
<dbReference type="GO" id="GO:0046872">
    <property type="term" value="F:metal ion binding"/>
    <property type="evidence" value="ECO:0007669"/>
    <property type="project" value="UniProtKB-KW"/>
</dbReference>
<dbReference type="FunFam" id="1.10.150.80:FF:000002">
    <property type="entry name" value="ATP-dependent DNA helicase RecQ"/>
    <property type="match status" value="1"/>
</dbReference>
<dbReference type="GO" id="GO:0003677">
    <property type="term" value="F:DNA binding"/>
    <property type="evidence" value="ECO:0007669"/>
    <property type="project" value="UniProtKB-KW"/>
</dbReference>
<evidence type="ECO:0000256" key="1">
    <source>
        <dbReference type="ARBA" id="ARBA00001946"/>
    </source>
</evidence>
<dbReference type="InterPro" id="IPR032284">
    <property type="entry name" value="RecQ_Zn-bd"/>
</dbReference>
<dbReference type="GO" id="GO:0005524">
    <property type="term" value="F:ATP binding"/>
    <property type="evidence" value="ECO:0007669"/>
    <property type="project" value="UniProtKB-KW"/>
</dbReference>
<evidence type="ECO:0000256" key="7">
    <source>
        <dbReference type="ARBA" id="ARBA00022801"/>
    </source>
</evidence>
<dbReference type="Pfam" id="PF16124">
    <property type="entry name" value="RecQ_Zn_bind"/>
    <property type="match status" value="1"/>
</dbReference>
<dbReference type="GO" id="GO:0043138">
    <property type="term" value="F:3'-5' DNA helicase activity"/>
    <property type="evidence" value="ECO:0007669"/>
    <property type="project" value="UniProtKB-EC"/>
</dbReference>
<dbReference type="Pfam" id="PF00271">
    <property type="entry name" value="Helicase_C"/>
    <property type="match status" value="1"/>
</dbReference>
<name>A0AAW7Z5I3_9ALTE</name>
<dbReference type="AlphaFoldDB" id="A0AAW7Z5I3"/>
<evidence type="ECO:0000256" key="14">
    <source>
        <dbReference type="ARBA" id="ARBA00023235"/>
    </source>
</evidence>
<dbReference type="InterPro" id="IPR044876">
    <property type="entry name" value="HRDC_dom_sf"/>
</dbReference>
<dbReference type="SUPFAM" id="SSF47819">
    <property type="entry name" value="HRDC-like"/>
    <property type="match status" value="1"/>
</dbReference>
<evidence type="ECO:0000256" key="16">
    <source>
        <dbReference type="NCBIfam" id="TIGR01389"/>
    </source>
</evidence>
<dbReference type="GO" id="GO:0030894">
    <property type="term" value="C:replisome"/>
    <property type="evidence" value="ECO:0007669"/>
    <property type="project" value="TreeGrafter"/>
</dbReference>
<dbReference type="SUPFAM" id="SSF46785">
    <property type="entry name" value="Winged helix' DNA-binding domain"/>
    <property type="match status" value="1"/>
</dbReference>